<evidence type="ECO:0000259" key="6">
    <source>
        <dbReference type="PROSITE" id="PS51526"/>
    </source>
</evidence>
<feature type="compositionally biased region" description="Low complexity" evidence="5">
    <location>
        <begin position="154"/>
        <end position="172"/>
    </location>
</feature>
<name>A0A9J6E7X3_RHIMP</name>
<protein>
    <recommendedName>
        <fullName evidence="6">RFX-type winged-helix domain-containing protein</fullName>
    </recommendedName>
</protein>
<dbReference type="PANTHER" id="PTHR22970:SF14">
    <property type="entry name" value="AT-RICH INTERACTIVE DOMAIN-CONTAINING PROTEIN 2"/>
    <property type="match status" value="1"/>
</dbReference>
<evidence type="ECO:0000313" key="7">
    <source>
        <dbReference type="EMBL" id="KAH8030324.1"/>
    </source>
</evidence>
<keyword evidence="4" id="KW-0539">Nucleus</keyword>
<dbReference type="InterPro" id="IPR052406">
    <property type="entry name" value="Chromatin_Remodeling_Comp"/>
</dbReference>
<organism evidence="7 8">
    <name type="scientific">Rhipicephalus microplus</name>
    <name type="common">Cattle tick</name>
    <name type="synonym">Boophilus microplus</name>
    <dbReference type="NCBI Taxonomy" id="6941"/>
    <lineage>
        <taxon>Eukaryota</taxon>
        <taxon>Metazoa</taxon>
        <taxon>Ecdysozoa</taxon>
        <taxon>Arthropoda</taxon>
        <taxon>Chelicerata</taxon>
        <taxon>Arachnida</taxon>
        <taxon>Acari</taxon>
        <taxon>Parasitiformes</taxon>
        <taxon>Ixodida</taxon>
        <taxon>Ixodoidea</taxon>
        <taxon>Ixodidae</taxon>
        <taxon>Rhipicephalinae</taxon>
        <taxon>Rhipicephalus</taxon>
        <taxon>Boophilus</taxon>
    </lineage>
</organism>
<evidence type="ECO:0000256" key="4">
    <source>
        <dbReference type="ARBA" id="ARBA00023242"/>
    </source>
</evidence>
<dbReference type="SUPFAM" id="SSF46785">
    <property type="entry name" value="Winged helix' DNA-binding domain"/>
    <property type="match status" value="1"/>
</dbReference>
<keyword evidence="3" id="KW-0804">Transcription</keyword>
<feature type="compositionally biased region" description="Polar residues" evidence="5">
    <location>
        <begin position="83"/>
        <end position="108"/>
    </location>
</feature>
<dbReference type="InterPro" id="IPR036390">
    <property type="entry name" value="WH_DNA-bd_sf"/>
</dbReference>
<dbReference type="AlphaFoldDB" id="A0A9J6E7X3"/>
<dbReference type="Proteomes" id="UP000821866">
    <property type="component" value="Chromosome 3"/>
</dbReference>
<feature type="region of interest" description="Disordered" evidence="5">
    <location>
        <begin position="81"/>
        <end position="108"/>
    </location>
</feature>
<dbReference type="GO" id="GO:0003677">
    <property type="term" value="F:DNA binding"/>
    <property type="evidence" value="ECO:0007669"/>
    <property type="project" value="InterPro"/>
</dbReference>
<accession>A0A9J6E7X3</accession>
<reference evidence="7" key="1">
    <citation type="journal article" date="2020" name="Cell">
        <title>Large-Scale Comparative Analyses of Tick Genomes Elucidate Their Genetic Diversity and Vector Capacities.</title>
        <authorList>
            <consortium name="Tick Genome and Microbiome Consortium (TIGMIC)"/>
            <person name="Jia N."/>
            <person name="Wang J."/>
            <person name="Shi W."/>
            <person name="Du L."/>
            <person name="Sun Y."/>
            <person name="Zhan W."/>
            <person name="Jiang J.F."/>
            <person name="Wang Q."/>
            <person name="Zhang B."/>
            <person name="Ji P."/>
            <person name="Bell-Sakyi L."/>
            <person name="Cui X.M."/>
            <person name="Yuan T.T."/>
            <person name="Jiang B.G."/>
            <person name="Yang W.F."/>
            <person name="Lam T.T."/>
            <person name="Chang Q.C."/>
            <person name="Ding S.J."/>
            <person name="Wang X.J."/>
            <person name="Zhu J.G."/>
            <person name="Ruan X.D."/>
            <person name="Zhao L."/>
            <person name="Wei J.T."/>
            <person name="Ye R.Z."/>
            <person name="Que T.C."/>
            <person name="Du C.H."/>
            <person name="Zhou Y.H."/>
            <person name="Cheng J.X."/>
            <person name="Dai P.F."/>
            <person name="Guo W.B."/>
            <person name="Han X.H."/>
            <person name="Huang E.J."/>
            <person name="Li L.F."/>
            <person name="Wei W."/>
            <person name="Gao Y.C."/>
            <person name="Liu J.Z."/>
            <person name="Shao H.Z."/>
            <person name="Wang X."/>
            <person name="Wang C.C."/>
            <person name="Yang T.C."/>
            <person name="Huo Q.B."/>
            <person name="Li W."/>
            <person name="Chen H.Y."/>
            <person name="Chen S.E."/>
            <person name="Zhou L.G."/>
            <person name="Ni X.B."/>
            <person name="Tian J.H."/>
            <person name="Sheng Y."/>
            <person name="Liu T."/>
            <person name="Pan Y.S."/>
            <person name="Xia L.Y."/>
            <person name="Li J."/>
            <person name="Zhao F."/>
            <person name="Cao W.C."/>
        </authorList>
    </citation>
    <scope>NUCLEOTIDE SEQUENCE</scope>
    <source>
        <strain evidence="7">Rmic-2018</strain>
    </source>
</reference>
<keyword evidence="2" id="KW-0805">Transcription regulation</keyword>
<dbReference type="EMBL" id="JABSTU010000005">
    <property type="protein sequence ID" value="KAH8030324.1"/>
    <property type="molecule type" value="Genomic_DNA"/>
</dbReference>
<dbReference type="InterPro" id="IPR036388">
    <property type="entry name" value="WH-like_DNA-bd_sf"/>
</dbReference>
<gene>
    <name evidence="7" type="ORF">HPB51_006756</name>
</gene>
<reference evidence="7" key="2">
    <citation type="submission" date="2021-09" db="EMBL/GenBank/DDBJ databases">
        <authorList>
            <person name="Jia N."/>
            <person name="Wang J."/>
            <person name="Shi W."/>
            <person name="Du L."/>
            <person name="Sun Y."/>
            <person name="Zhan W."/>
            <person name="Jiang J."/>
            <person name="Wang Q."/>
            <person name="Zhang B."/>
            <person name="Ji P."/>
            <person name="Sakyi L.B."/>
            <person name="Cui X."/>
            <person name="Yuan T."/>
            <person name="Jiang B."/>
            <person name="Yang W."/>
            <person name="Lam T.T.-Y."/>
            <person name="Chang Q."/>
            <person name="Ding S."/>
            <person name="Wang X."/>
            <person name="Zhu J."/>
            <person name="Ruan X."/>
            <person name="Zhao L."/>
            <person name="Wei J."/>
            <person name="Que T."/>
            <person name="Du C."/>
            <person name="Cheng J."/>
            <person name="Dai P."/>
            <person name="Han X."/>
            <person name="Huang E."/>
            <person name="Gao Y."/>
            <person name="Liu J."/>
            <person name="Shao H."/>
            <person name="Ye R."/>
            <person name="Li L."/>
            <person name="Wei W."/>
            <person name="Wang X."/>
            <person name="Wang C."/>
            <person name="Huo Q."/>
            <person name="Li W."/>
            <person name="Guo W."/>
            <person name="Chen H."/>
            <person name="Chen S."/>
            <person name="Zhou L."/>
            <person name="Zhou L."/>
            <person name="Ni X."/>
            <person name="Tian J."/>
            <person name="Zhou Y."/>
            <person name="Sheng Y."/>
            <person name="Liu T."/>
            <person name="Pan Y."/>
            <person name="Xia L."/>
            <person name="Li J."/>
            <person name="Zhao F."/>
            <person name="Cao W."/>
        </authorList>
    </citation>
    <scope>NUCLEOTIDE SEQUENCE</scope>
    <source>
        <strain evidence="7">Rmic-2018</strain>
        <tissue evidence="7">Larvae</tissue>
    </source>
</reference>
<dbReference type="InterPro" id="IPR003150">
    <property type="entry name" value="DNA-bd_RFX"/>
</dbReference>
<dbReference type="GO" id="GO:0006325">
    <property type="term" value="P:chromatin organization"/>
    <property type="evidence" value="ECO:0007669"/>
    <property type="project" value="UniProtKB-KW"/>
</dbReference>
<dbReference type="VEuPathDB" id="VectorBase:LOC119165186"/>
<feature type="domain" description="RFX-type winged-helix" evidence="6">
    <location>
        <begin position="7"/>
        <end position="118"/>
    </location>
</feature>
<dbReference type="Gene3D" id="1.10.10.10">
    <property type="entry name" value="Winged helix-like DNA-binding domain superfamily/Winged helix DNA-binding domain"/>
    <property type="match status" value="1"/>
</dbReference>
<comment type="caution">
    <text evidence="7">The sequence shown here is derived from an EMBL/GenBank/DDBJ whole genome shotgun (WGS) entry which is preliminary data.</text>
</comment>
<keyword evidence="8" id="KW-1185">Reference proteome</keyword>
<dbReference type="PANTHER" id="PTHR22970">
    <property type="entry name" value="AT-RICH INTERACTIVE DOMAIN-CONTAINING PROTEIN 2"/>
    <property type="match status" value="1"/>
</dbReference>
<evidence type="ECO:0000256" key="2">
    <source>
        <dbReference type="ARBA" id="ARBA00023015"/>
    </source>
</evidence>
<dbReference type="GO" id="GO:0006355">
    <property type="term" value="P:regulation of DNA-templated transcription"/>
    <property type="evidence" value="ECO:0007669"/>
    <property type="project" value="InterPro"/>
</dbReference>
<keyword evidence="1" id="KW-0156">Chromatin regulator</keyword>
<evidence type="ECO:0000256" key="5">
    <source>
        <dbReference type="SAM" id="MobiDB-lite"/>
    </source>
</evidence>
<feature type="region of interest" description="Disordered" evidence="5">
    <location>
        <begin position="154"/>
        <end position="179"/>
    </location>
</feature>
<sequence length="179" mass="19543">MDTEAFAGTWVRAMYEPAPPGCTVARNDIYAEYVTFCSKAGRKSVISASVFSNCVKAVYTQTGLRRVDWCERRCEFSSRWPPQATQPVTGANSSDQLPQHQHTSTATIAQRSGARRCRVLLRSVVMSGCGIRSVLDWCWVIGGSVVVEVVGSRSSGTCGSSNSSSTAGSFSRSRQEWRK</sequence>
<dbReference type="PROSITE" id="PS51526">
    <property type="entry name" value="RFX_DBD"/>
    <property type="match status" value="1"/>
</dbReference>
<dbReference type="Pfam" id="PF02257">
    <property type="entry name" value="RFX_DNA_binding"/>
    <property type="match status" value="1"/>
</dbReference>
<evidence type="ECO:0000313" key="8">
    <source>
        <dbReference type="Proteomes" id="UP000821866"/>
    </source>
</evidence>
<evidence type="ECO:0000256" key="3">
    <source>
        <dbReference type="ARBA" id="ARBA00023163"/>
    </source>
</evidence>
<evidence type="ECO:0000256" key="1">
    <source>
        <dbReference type="ARBA" id="ARBA00022853"/>
    </source>
</evidence>
<proteinExistence type="predicted"/>